<protein>
    <submittedName>
        <fullName evidence="2">Gliding motility-associated C-terminal domain-containing protein</fullName>
    </submittedName>
</protein>
<evidence type="ECO:0000313" key="2">
    <source>
        <dbReference type="EMBL" id="MFD2246835.1"/>
    </source>
</evidence>
<evidence type="ECO:0000259" key="1">
    <source>
        <dbReference type="PROSITE" id="PS50093"/>
    </source>
</evidence>
<dbReference type="InterPro" id="IPR044023">
    <property type="entry name" value="Ig_7"/>
</dbReference>
<dbReference type="Pfam" id="PF13585">
    <property type="entry name" value="CHU_C"/>
    <property type="match status" value="1"/>
</dbReference>
<reference evidence="3" key="1">
    <citation type="journal article" date="2019" name="Int. J. Syst. Evol. Microbiol.">
        <title>The Global Catalogue of Microorganisms (GCM) 10K type strain sequencing project: providing services to taxonomists for standard genome sequencing and annotation.</title>
        <authorList>
            <consortium name="The Broad Institute Genomics Platform"/>
            <consortium name="The Broad Institute Genome Sequencing Center for Infectious Disease"/>
            <person name="Wu L."/>
            <person name="Ma J."/>
        </authorList>
    </citation>
    <scope>NUCLEOTIDE SEQUENCE [LARGE SCALE GENOMIC DNA]</scope>
    <source>
        <strain evidence="3">CGMCC 4.1782</strain>
    </source>
</reference>
<comment type="caution">
    <text evidence="2">The sequence shown here is derived from an EMBL/GenBank/DDBJ whole genome shotgun (WGS) entry which is preliminary data.</text>
</comment>
<sequence length="1207" mass="126040">MAQTTPNCPATITVDGRTVLCQGETTTLRASTGAGLTYQWILNGIDIAGATGETLQVSAAGNYQVRVSGGSCQTTTSAETAITVNPRPNTPGFVVDPTTAACSGTPLNFSVNSPQTDVVYTWAFGDGSIARGATVSHTYDVRGTGIETYTVEVFGTSAASGCESEVVTRQVQVRKLPEISFTEKNNFVTCIADTVPDEDIEVFAEITNTTQEPYLSDIRSYFVDWGNGTEVQYRPSDFPIKNPAAFDSIGTYPIRIRAIAGNSCEEVFTQDYVVSKEPKANFSLDKKRAEENQQPPCVPVIVTPTDSSTGGGLSYEWSVQPDQGFVLDSGSLTSPKPIFRFTESGVYTIQLIVTNGCGTDTTSQGIVVGWPQVQPPPGGVFCGPTTIELGGTGAGGGGIPGGGSGGGMFIDKNLGENITVTITIRGPKSATRTFNSDTFTYPYDFDVPGRYTIAVEAVNECGSSNQIYQGQPPPPTEVVILQQPAVPSIQNPGAVCEGDTVRLAPTGPGPVYAWFDSNDPQATPIFVGPAFTTPSLPGGVNTFYVAARDTAQGVECTGPRKEITIQVNPRVANNTIQINGGDVASVCKGATPVQLTGSQPTGGAGSGYTYTWQISTTGANTGFATAPGVSNTINYKPTAPVNATTWFRRLVFSASCSADTSNVVEVTAVDPVLASANTIGPAQELCVGDTPEPLIGSRPSGGAGGPYTFLWEVSTAGSDRGFVAAPGTNTGENYDIPAGALTRRETWFRRVVSAGGCASPSEAIKITVNPALAGNTIGSNQTICTGTAPAALTGAAPTGGSGTYTYLWLSSTLGPDAGFAAAPGTNNGQGYTPGNLTQDTWFRRVISSGACTPDTSTAVQITVNEGVLNNTITAEQPSVCAEQTTVQITGSTPTGGNGTYRYLWESSISGPDAGFSPAPGANTGINYTTPTLTRETWFRRVVTSDNCSKASEAVSVKVTPLPANPQLTVANATACPGGSATLAIANANGETYEWYTTQTGGTPIFVGPSFTTPALTRNTTYYVQAVNSNQCISAARTTVTVTIVTPVADAGNDVTIIQGRTVELRASGGVTYKWEPATGLSNANVANPVARPDVTTTYTVTVTTAEGCTDTDEVTVTVIPAIVVPNAFSPNGDQVNEVWEIGKIENYPDVRVEVYNRWGNLIFSSTGYGTPWDGTYNGEALPVATYYYMIYLSPSEKPIAGDVTIIR</sequence>
<organism evidence="2 3">
    <name type="scientific">Pontibacter ruber</name>
    <dbReference type="NCBI Taxonomy" id="1343895"/>
    <lineage>
        <taxon>Bacteria</taxon>
        <taxon>Pseudomonadati</taxon>
        <taxon>Bacteroidota</taxon>
        <taxon>Cytophagia</taxon>
        <taxon>Cytophagales</taxon>
        <taxon>Hymenobacteraceae</taxon>
        <taxon>Pontibacter</taxon>
    </lineage>
</organism>
<dbReference type="CDD" id="cd00146">
    <property type="entry name" value="PKD"/>
    <property type="match status" value="2"/>
</dbReference>
<dbReference type="InterPro" id="IPR035986">
    <property type="entry name" value="PKD_dom_sf"/>
</dbReference>
<gene>
    <name evidence="2" type="ORF">ACFSKP_11260</name>
</gene>
<dbReference type="InterPro" id="IPR022409">
    <property type="entry name" value="PKD/Chitinase_dom"/>
</dbReference>
<accession>A0ABW5D0N7</accession>
<dbReference type="Gene3D" id="2.60.40.10">
    <property type="entry name" value="Immunoglobulins"/>
    <property type="match status" value="4"/>
</dbReference>
<name>A0ABW5D0N7_9BACT</name>
<evidence type="ECO:0000313" key="3">
    <source>
        <dbReference type="Proteomes" id="UP001597374"/>
    </source>
</evidence>
<dbReference type="NCBIfam" id="TIGR04131">
    <property type="entry name" value="Bac_Flav_CTERM"/>
    <property type="match status" value="1"/>
</dbReference>
<dbReference type="EMBL" id="JBHUIM010000001">
    <property type="protein sequence ID" value="MFD2246835.1"/>
    <property type="molecule type" value="Genomic_DNA"/>
</dbReference>
<dbReference type="InterPro" id="IPR013783">
    <property type="entry name" value="Ig-like_fold"/>
</dbReference>
<dbReference type="InterPro" id="IPR000601">
    <property type="entry name" value="PKD_dom"/>
</dbReference>
<keyword evidence="3" id="KW-1185">Reference proteome</keyword>
<feature type="domain" description="PKD" evidence="1">
    <location>
        <begin position="302"/>
        <end position="368"/>
    </location>
</feature>
<dbReference type="RefSeq" id="WP_250428613.1">
    <property type="nucleotide sequence ID" value="NZ_JALPRR010000001.1"/>
</dbReference>
<feature type="domain" description="PKD" evidence="1">
    <location>
        <begin position="90"/>
        <end position="144"/>
    </location>
</feature>
<dbReference type="SMART" id="SM00089">
    <property type="entry name" value="PKD"/>
    <property type="match status" value="3"/>
</dbReference>
<dbReference type="InterPro" id="IPR026341">
    <property type="entry name" value="T9SS_type_B"/>
</dbReference>
<proteinExistence type="predicted"/>
<dbReference type="Proteomes" id="UP001597374">
    <property type="component" value="Unassembled WGS sequence"/>
</dbReference>
<dbReference type="SUPFAM" id="SSF49299">
    <property type="entry name" value="PKD domain"/>
    <property type="match status" value="2"/>
</dbReference>
<dbReference type="Pfam" id="PF19081">
    <property type="entry name" value="Ig_7"/>
    <property type="match status" value="2"/>
</dbReference>
<dbReference type="PROSITE" id="PS50093">
    <property type="entry name" value="PKD"/>
    <property type="match status" value="2"/>
</dbReference>
<dbReference type="Pfam" id="PF18911">
    <property type="entry name" value="PKD_4"/>
    <property type="match status" value="1"/>
</dbReference>